<dbReference type="AlphaFoldDB" id="A0A0E0BWR3"/>
<dbReference type="Gramene" id="OMERI01G02050.1">
    <property type="protein sequence ID" value="OMERI01G02050.1"/>
    <property type="gene ID" value="OMERI01G02050"/>
</dbReference>
<organism evidence="1">
    <name type="scientific">Oryza meridionalis</name>
    <dbReference type="NCBI Taxonomy" id="40149"/>
    <lineage>
        <taxon>Eukaryota</taxon>
        <taxon>Viridiplantae</taxon>
        <taxon>Streptophyta</taxon>
        <taxon>Embryophyta</taxon>
        <taxon>Tracheophyta</taxon>
        <taxon>Spermatophyta</taxon>
        <taxon>Magnoliopsida</taxon>
        <taxon>Liliopsida</taxon>
        <taxon>Poales</taxon>
        <taxon>Poaceae</taxon>
        <taxon>BOP clade</taxon>
        <taxon>Oryzoideae</taxon>
        <taxon>Oryzeae</taxon>
        <taxon>Oryzinae</taxon>
        <taxon>Oryza</taxon>
    </lineage>
</organism>
<accession>A0A0E0BWR3</accession>
<name>A0A0E0BWR3_9ORYZ</name>
<dbReference type="HOGENOM" id="CLU_2816717_0_0_1"/>
<keyword evidence="2" id="KW-1185">Reference proteome</keyword>
<reference evidence="1" key="1">
    <citation type="submission" date="2015-04" db="UniProtKB">
        <authorList>
            <consortium name="EnsemblPlants"/>
        </authorList>
    </citation>
    <scope>IDENTIFICATION</scope>
</reference>
<dbReference type="EnsemblPlants" id="OMERI01G02050.1">
    <property type="protein sequence ID" value="OMERI01G02050.1"/>
    <property type="gene ID" value="OMERI01G02050"/>
</dbReference>
<protein>
    <submittedName>
        <fullName evidence="1">Uncharacterized protein</fullName>
    </submittedName>
</protein>
<reference evidence="1" key="2">
    <citation type="submission" date="2018-05" db="EMBL/GenBank/DDBJ databases">
        <title>OmerRS3 (Oryza meridionalis Reference Sequence Version 3).</title>
        <authorList>
            <person name="Zhang J."/>
            <person name="Kudrna D."/>
            <person name="Lee S."/>
            <person name="Talag J."/>
            <person name="Welchert J."/>
            <person name="Wing R.A."/>
        </authorList>
    </citation>
    <scope>NUCLEOTIDE SEQUENCE [LARGE SCALE GENOMIC DNA]</scope>
    <source>
        <strain evidence="1">cv. OR44</strain>
    </source>
</reference>
<proteinExistence type="predicted"/>
<evidence type="ECO:0000313" key="1">
    <source>
        <dbReference type="EnsemblPlants" id="OMERI01G02050.1"/>
    </source>
</evidence>
<evidence type="ECO:0000313" key="2">
    <source>
        <dbReference type="Proteomes" id="UP000008021"/>
    </source>
</evidence>
<sequence length="67" mass="7170">MKGLSRTMNWTHPHLDTIEIAVYASVERDDLSCTCPTIDNLNPLNEITCAADASTPNNLAASGAQVP</sequence>
<dbReference type="Proteomes" id="UP000008021">
    <property type="component" value="Chromosome 1"/>
</dbReference>